<dbReference type="InterPro" id="IPR037782">
    <property type="entry name" value="Spt7"/>
</dbReference>
<comment type="subcellular location">
    <subcellularLocation>
        <location evidence="1">Nucleus</location>
    </subcellularLocation>
</comment>
<feature type="compositionally biased region" description="Basic and acidic residues" evidence="7">
    <location>
        <begin position="437"/>
        <end position="449"/>
    </location>
</feature>
<dbReference type="SUPFAM" id="SSF47370">
    <property type="entry name" value="Bromodomain"/>
    <property type="match status" value="1"/>
</dbReference>
<accession>A0A9P8VBK3</accession>
<name>A0A9P8VBK3_9PEZI</name>
<feature type="compositionally biased region" description="Low complexity" evidence="7">
    <location>
        <begin position="97"/>
        <end position="112"/>
    </location>
</feature>
<dbReference type="GO" id="GO:0000124">
    <property type="term" value="C:SAGA complex"/>
    <property type="evidence" value="ECO:0007669"/>
    <property type="project" value="InterPro"/>
</dbReference>
<dbReference type="PRINTS" id="PR00503">
    <property type="entry name" value="BROMODOMAIN"/>
</dbReference>
<feature type="region of interest" description="Disordered" evidence="7">
    <location>
        <begin position="235"/>
        <end position="271"/>
    </location>
</feature>
<dbReference type="SMART" id="SM00297">
    <property type="entry name" value="BROMO"/>
    <property type="match status" value="1"/>
</dbReference>
<dbReference type="GO" id="GO:0005634">
    <property type="term" value="C:nucleus"/>
    <property type="evidence" value="ECO:0007669"/>
    <property type="project" value="UniProtKB-SubCell"/>
</dbReference>
<evidence type="ECO:0000256" key="5">
    <source>
        <dbReference type="ARBA" id="ARBA00023242"/>
    </source>
</evidence>
<dbReference type="InterPro" id="IPR001487">
    <property type="entry name" value="Bromodomain"/>
</dbReference>
<keyword evidence="10" id="KW-1185">Reference proteome</keyword>
<dbReference type="GO" id="GO:0046695">
    <property type="term" value="C:SLIK (SAGA-like) complex"/>
    <property type="evidence" value="ECO:0007669"/>
    <property type="project" value="InterPro"/>
</dbReference>
<dbReference type="GO" id="GO:0005198">
    <property type="term" value="F:structural molecule activity"/>
    <property type="evidence" value="ECO:0007669"/>
    <property type="project" value="TreeGrafter"/>
</dbReference>
<evidence type="ECO:0000256" key="3">
    <source>
        <dbReference type="ARBA" id="ARBA00023117"/>
    </source>
</evidence>
<dbReference type="Gene3D" id="1.20.920.10">
    <property type="entry name" value="Bromodomain-like"/>
    <property type="match status" value="1"/>
</dbReference>
<dbReference type="CDD" id="cd05510">
    <property type="entry name" value="Bromo_SPT7_like"/>
    <property type="match status" value="1"/>
</dbReference>
<feature type="compositionally biased region" description="Low complexity" evidence="7">
    <location>
        <begin position="246"/>
        <end position="271"/>
    </location>
</feature>
<dbReference type="AlphaFoldDB" id="A0A9P8VBK3"/>
<evidence type="ECO:0000313" key="10">
    <source>
        <dbReference type="Proteomes" id="UP000770015"/>
    </source>
</evidence>
<feature type="region of interest" description="Disordered" evidence="7">
    <location>
        <begin position="91"/>
        <end position="213"/>
    </location>
</feature>
<keyword evidence="4" id="KW-0804">Transcription</keyword>
<dbReference type="CDD" id="cd22927">
    <property type="entry name" value="HFD_SPT7"/>
    <property type="match status" value="1"/>
</dbReference>
<dbReference type="Pfam" id="PF00439">
    <property type="entry name" value="Bromodomain"/>
    <property type="match status" value="1"/>
</dbReference>
<dbReference type="InterPro" id="IPR006565">
    <property type="entry name" value="BTP"/>
</dbReference>
<feature type="region of interest" description="Disordered" evidence="7">
    <location>
        <begin position="1035"/>
        <end position="1146"/>
    </location>
</feature>
<proteinExistence type="predicted"/>
<dbReference type="PANTHER" id="PTHR47343:SF1">
    <property type="entry name" value="TRANSCRIPTIONAL ACTIVATOR SPT7"/>
    <property type="match status" value="1"/>
</dbReference>
<feature type="compositionally biased region" description="Low complexity" evidence="7">
    <location>
        <begin position="465"/>
        <end position="477"/>
    </location>
</feature>
<dbReference type="GO" id="GO:0046982">
    <property type="term" value="F:protein heterodimerization activity"/>
    <property type="evidence" value="ECO:0007669"/>
    <property type="project" value="InterPro"/>
</dbReference>
<reference evidence="9" key="1">
    <citation type="journal article" date="2021" name="Nat. Commun.">
        <title>Genetic determinants of endophytism in the Arabidopsis root mycobiome.</title>
        <authorList>
            <person name="Mesny F."/>
            <person name="Miyauchi S."/>
            <person name="Thiergart T."/>
            <person name="Pickel B."/>
            <person name="Atanasova L."/>
            <person name="Karlsson M."/>
            <person name="Huettel B."/>
            <person name="Barry K.W."/>
            <person name="Haridas S."/>
            <person name="Chen C."/>
            <person name="Bauer D."/>
            <person name="Andreopoulos W."/>
            <person name="Pangilinan J."/>
            <person name="LaButti K."/>
            <person name="Riley R."/>
            <person name="Lipzen A."/>
            <person name="Clum A."/>
            <person name="Drula E."/>
            <person name="Henrissat B."/>
            <person name="Kohler A."/>
            <person name="Grigoriev I.V."/>
            <person name="Martin F.M."/>
            <person name="Hacquard S."/>
        </authorList>
    </citation>
    <scope>NUCLEOTIDE SEQUENCE</scope>
    <source>
        <strain evidence="9">MPI-SDFR-AT-0117</strain>
    </source>
</reference>
<feature type="compositionally biased region" description="Basic and acidic residues" evidence="7">
    <location>
        <begin position="48"/>
        <end position="58"/>
    </location>
</feature>
<dbReference type="PROSITE" id="PS50014">
    <property type="entry name" value="BROMODOMAIN_2"/>
    <property type="match status" value="1"/>
</dbReference>
<feature type="compositionally biased region" description="Basic and acidic residues" evidence="7">
    <location>
        <begin position="1134"/>
        <end position="1146"/>
    </location>
</feature>
<comment type="caution">
    <text evidence="9">The sequence shown here is derived from an EMBL/GenBank/DDBJ whole genome shotgun (WGS) entry which is preliminary data.</text>
</comment>
<evidence type="ECO:0000259" key="8">
    <source>
        <dbReference type="PROSITE" id="PS50014"/>
    </source>
</evidence>
<sequence>MSLPNGQHPWQPPALHHQHSTRTLHSFDDGSARTGTPLDNSLALMPEAQHDVEDERRRSHFRDLYRESDSKLALLFADDGSVNLRAIESLRRPVPAPSAAADPALPPTTDHAPIQEPPAKKAKRVIDEDDYGDDDDEEEDEEQDADASKPKTAATAGMLPSPSKSGSSPVRSVSSPGKHFDRTKQPNGQQEQAKTSEDARKQLEEARNATEEAARRSFHTVFYTLENDRTAMLEQQQLEESEKQLQAEMENGGGPNNVPGANGENHGSLSSANLGASSLTLKHLIARIDMKRDQVRASDAELRSLMNEVRKNRSKWASEENVNQEELYEALDKVLTELKAHTEYSTPFLQRVNKRDVPDYYNYIKQPMDLGSMTKKIKTLAYKSKADFVLDLNLIWDNCLKYNQDMNHPLRRMANGMRKEAEKLIPLIPDLVVRPRAEVEAEERRKQNGGEEDGGEDSDDEPIMSSRGRAAGATKGAAKSRKHPPDQKEGTPAVEQKPSIQLNGILAKTREDSEAVEGSNGFSTPVPGSFTPSGANVASGVASTTDAMDIDVPTLNGMALGQALNEAAEQIYEDDEYKIWKQVTKKDRALIAKERHALFPDNKLNVDAPALLRTKAGLRRFLRRQKEAEAHGIISHSQADFSVASAKEATNPAETLAEGMEGEEERVVPDYYEPLTVIPDVNPKLQWIEDGEGQVINQHEEFLKMIPAGHFTAPKSKLTTKIDANIRQIQETRKLDSKIGVIRQMQVQTQVYANQFPKSTFESFIEQDIEPSFVADEGPVIAPETCHMALQRSVAKILYHSGFEEMQPSAIETLTSIAADYFQKLIHTFNIYQESEKKGATGAYAAKGARYQPRFTPEEIILHTLDENGCDIASLEAYAKDEVDRLGSKLTGIHDRMKFHLTELLRPALAQEAGQDGVGAFNDGSEQFVSGDFADELGEDYFGFKSLGLDGELGGMLTVPLHLLQTRVRNQYQMQTQASGAPTIDVFEPLQTLEPVKKENIHGQIGLIKNFFLAKLHANGDVPLIEDEDLPVKQRRPRPRLGATGKIVSPQKRPPKEQIALAKKKKKLEAGQAQITDGKGVNASPEKPGLTTPAKKGKALVTNGTGPNPAALILAPSMERVDSMQSQGNASQATDKDDGPSESMER</sequence>
<feature type="domain" description="Bromo" evidence="8">
    <location>
        <begin position="340"/>
        <end position="410"/>
    </location>
</feature>
<dbReference type="PANTHER" id="PTHR47343">
    <property type="entry name" value="TRANSCRIPTIONAL ACTIVATOR SPT7"/>
    <property type="match status" value="1"/>
</dbReference>
<feature type="compositionally biased region" description="Acidic residues" evidence="7">
    <location>
        <begin position="450"/>
        <end position="462"/>
    </location>
</feature>
<evidence type="ECO:0000256" key="4">
    <source>
        <dbReference type="ARBA" id="ARBA00023163"/>
    </source>
</evidence>
<evidence type="ECO:0000256" key="2">
    <source>
        <dbReference type="ARBA" id="ARBA00023015"/>
    </source>
</evidence>
<dbReference type="Proteomes" id="UP000770015">
    <property type="component" value="Unassembled WGS sequence"/>
</dbReference>
<dbReference type="Gene3D" id="1.10.20.10">
    <property type="entry name" value="Histone, subunit A"/>
    <property type="match status" value="1"/>
</dbReference>
<feature type="region of interest" description="Disordered" evidence="7">
    <location>
        <begin position="1"/>
        <end position="58"/>
    </location>
</feature>
<dbReference type="GO" id="GO:0006357">
    <property type="term" value="P:regulation of transcription by RNA polymerase II"/>
    <property type="evidence" value="ECO:0007669"/>
    <property type="project" value="TreeGrafter"/>
</dbReference>
<protein>
    <submittedName>
        <fullName evidence="9">Transcriptional activator SPT7</fullName>
    </submittedName>
</protein>
<feature type="region of interest" description="Disordered" evidence="7">
    <location>
        <begin position="437"/>
        <end position="539"/>
    </location>
</feature>
<gene>
    <name evidence="9" type="ORF">F5X68DRAFT_208119</name>
</gene>
<feature type="compositionally biased region" description="Acidic residues" evidence="7">
    <location>
        <begin position="127"/>
        <end position="145"/>
    </location>
</feature>
<evidence type="ECO:0000313" key="9">
    <source>
        <dbReference type="EMBL" id="KAH6686868.1"/>
    </source>
</evidence>
<dbReference type="PROSITE" id="PS00633">
    <property type="entry name" value="BROMODOMAIN_1"/>
    <property type="match status" value="1"/>
</dbReference>
<keyword evidence="3 6" id="KW-0103">Bromodomain</keyword>
<keyword evidence="5" id="KW-0539">Nucleus</keyword>
<dbReference type="InterPro" id="IPR018359">
    <property type="entry name" value="Bromodomain_CS"/>
</dbReference>
<feature type="compositionally biased region" description="Polar residues" evidence="7">
    <location>
        <begin position="1123"/>
        <end position="1133"/>
    </location>
</feature>
<dbReference type="GO" id="GO:0006325">
    <property type="term" value="P:chromatin organization"/>
    <property type="evidence" value="ECO:0007669"/>
    <property type="project" value="UniProtKB-ARBA"/>
</dbReference>
<dbReference type="InterPro" id="IPR009072">
    <property type="entry name" value="Histone-fold"/>
</dbReference>
<dbReference type="EMBL" id="JAGSXJ010000012">
    <property type="protein sequence ID" value="KAH6686868.1"/>
    <property type="molecule type" value="Genomic_DNA"/>
</dbReference>
<dbReference type="OrthoDB" id="21449at2759"/>
<feature type="compositionally biased region" description="Polar residues" evidence="7">
    <location>
        <begin position="530"/>
        <end position="539"/>
    </location>
</feature>
<evidence type="ECO:0000256" key="6">
    <source>
        <dbReference type="PROSITE-ProRule" id="PRU00035"/>
    </source>
</evidence>
<dbReference type="InterPro" id="IPR036427">
    <property type="entry name" value="Bromodomain-like_sf"/>
</dbReference>
<keyword evidence="2" id="KW-0805">Transcription regulation</keyword>
<dbReference type="Pfam" id="PF07524">
    <property type="entry name" value="Bromo_TP"/>
    <property type="match status" value="1"/>
</dbReference>
<feature type="compositionally biased region" description="Basic and acidic residues" evidence="7">
    <location>
        <begin position="194"/>
        <end position="213"/>
    </location>
</feature>
<feature type="compositionally biased region" description="Low complexity" evidence="7">
    <location>
        <begin position="160"/>
        <end position="177"/>
    </location>
</feature>
<evidence type="ECO:0000256" key="1">
    <source>
        <dbReference type="ARBA" id="ARBA00004123"/>
    </source>
</evidence>
<evidence type="ECO:0000256" key="7">
    <source>
        <dbReference type="SAM" id="MobiDB-lite"/>
    </source>
</evidence>
<dbReference type="FunFam" id="1.10.20.10:FF:000072">
    <property type="entry name" value="Transcriptional activator spt7"/>
    <property type="match status" value="1"/>
</dbReference>
<organism evidence="9 10">
    <name type="scientific">Plectosphaerella plurivora</name>
    <dbReference type="NCBI Taxonomy" id="936078"/>
    <lineage>
        <taxon>Eukaryota</taxon>
        <taxon>Fungi</taxon>
        <taxon>Dikarya</taxon>
        <taxon>Ascomycota</taxon>
        <taxon>Pezizomycotina</taxon>
        <taxon>Sordariomycetes</taxon>
        <taxon>Hypocreomycetidae</taxon>
        <taxon>Glomerellales</taxon>
        <taxon>Plectosphaerellaceae</taxon>
        <taxon>Plectosphaerella</taxon>
    </lineage>
</organism>